<protein>
    <submittedName>
        <fullName evidence="1">Uncharacterized protein</fullName>
    </submittedName>
</protein>
<gene>
    <name evidence="1" type="ORF">N3K66_005173</name>
</gene>
<dbReference type="EMBL" id="CM047943">
    <property type="protein sequence ID" value="KAI9900911.1"/>
    <property type="molecule type" value="Genomic_DNA"/>
</dbReference>
<evidence type="ECO:0000313" key="2">
    <source>
        <dbReference type="Proteomes" id="UP001163324"/>
    </source>
</evidence>
<name>A0ACC0V428_9HYPO</name>
<reference evidence="1" key="1">
    <citation type="submission" date="2022-10" db="EMBL/GenBank/DDBJ databases">
        <title>Complete Genome of Trichothecium roseum strain YXFP-22015, a Plant Pathogen Isolated from Citrus.</title>
        <authorList>
            <person name="Wang Y."/>
            <person name="Zhu L."/>
        </authorList>
    </citation>
    <scope>NUCLEOTIDE SEQUENCE</scope>
    <source>
        <strain evidence="1">YXFP-22015</strain>
    </source>
</reference>
<organism evidence="1 2">
    <name type="scientific">Trichothecium roseum</name>
    <dbReference type="NCBI Taxonomy" id="47278"/>
    <lineage>
        <taxon>Eukaryota</taxon>
        <taxon>Fungi</taxon>
        <taxon>Dikarya</taxon>
        <taxon>Ascomycota</taxon>
        <taxon>Pezizomycotina</taxon>
        <taxon>Sordariomycetes</taxon>
        <taxon>Hypocreomycetidae</taxon>
        <taxon>Hypocreales</taxon>
        <taxon>Hypocreales incertae sedis</taxon>
        <taxon>Trichothecium</taxon>
    </lineage>
</organism>
<keyword evidence="2" id="KW-1185">Reference proteome</keyword>
<proteinExistence type="predicted"/>
<dbReference type="Proteomes" id="UP001163324">
    <property type="component" value="Chromosome 4"/>
</dbReference>
<evidence type="ECO:0000313" key="1">
    <source>
        <dbReference type="EMBL" id="KAI9900911.1"/>
    </source>
</evidence>
<accession>A0ACC0V428</accession>
<comment type="caution">
    <text evidence="1">The sequence shown here is derived from an EMBL/GenBank/DDBJ whole genome shotgun (WGS) entry which is preliminary data.</text>
</comment>
<sequence length="611" mass="64329">MPSLHTILTALAATTCLLPTAASAAKACPPLGPVLPAPRKPSSSAASSLSKATASLAALLDARVGSLNGSAVSVGVKSLHEDAGLFSYHHTPRDSLSDVGEVDDDTIYRVGSVSKMVPILALQMVGADPEASVLEYVPELADAEGGENGIDWAGISVRSLADHLSGLGTDMAMDLAINPLGPWEAMGLPPVRPGSGPTCSGLPGTQPCNRTDLIRDIGRRKPVYSPQTTPVYSNIAYAMLGLVLEGAVSQQQQKQQNDDEKKPKPYFPQLARDMVFDPANMSSTSFDGPVDDFAERGFVPLGEVTWNVTLGAFESAGGMFSSTTDMLRFAEGIMAHRFLSPRDTRAWMKPAAHTSSVGFSTGGGWEILRGSDLTPDGRVVDVYTKSGDLGMYHALLGVVPEYGVSVSVLCAGAEVTAEPHSRSAIFSAVVRALFPVLDEAAGREAAEAYAGAYVDEETNSTLVVGSDADAGPGLVIDEFRVRGFDVMGNIGSYSLFATEAPPSSSSSSSDNGKDTPKVAGRLYPTLKDDENERSSNNGTTTTWRAVFDSTTEEEKADLQSQLFWPGAACDSWFGLDRAVYGFASLAEFEFLAGGRAVRNGAFGVTMAKVRA</sequence>